<feature type="non-terminal residue" evidence="2">
    <location>
        <position position="76"/>
    </location>
</feature>
<feature type="chain" id="PRO_5019491559" evidence="1">
    <location>
        <begin position="21"/>
        <end position="76"/>
    </location>
</feature>
<accession>A0A401J7F7</accession>
<organism evidence="2 3">
    <name type="scientific">Sphingobium xenophagum</name>
    <dbReference type="NCBI Taxonomy" id="121428"/>
    <lineage>
        <taxon>Bacteria</taxon>
        <taxon>Pseudomonadati</taxon>
        <taxon>Pseudomonadota</taxon>
        <taxon>Alphaproteobacteria</taxon>
        <taxon>Sphingomonadales</taxon>
        <taxon>Sphingomonadaceae</taxon>
        <taxon>Sphingobium</taxon>
    </lineage>
</organism>
<keyword evidence="3" id="KW-1185">Reference proteome</keyword>
<gene>
    <name evidence="2" type="ORF">MBESOW_P3786</name>
</gene>
<keyword evidence="1" id="KW-0732">Signal</keyword>
<protein>
    <submittedName>
        <fullName evidence="2">Uncharacterized protein</fullName>
    </submittedName>
</protein>
<feature type="signal peptide" evidence="1">
    <location>
        <begin position="1"/>
        <end position="20"/>
    </location>
</feature>
<evidence type="ECO:0000313" key="2">
    <source>
        <dbReference type="EMBL" id="GBH32555.1"/>
    </source>
</evidence>
<comment type="caution">
    <text evidence="2">The sequence shown here is derived from an EMBL/GenBank/DDBJ whole genome shotgun (WGS) entry which is preliminary data.</text>
</comment>
<sequence length="76" mass="8608">MLVSKSRRALLRGLAFAPVAASVISSPWGGALGALHQQYEYEPAKLERTKEGRSISRFRYHNAERWMTTLEADFLI</sequence>
<evidence type="ECO:0000256" key="1">
    <source>
        <dbReference type="SAM" id="SignalP"/>
    </source>
</evidence>
<dbReference type="AlphaFoldDB" id="A0A401J7F7"/>
<dbReference type="EMBL" id="BBQY01000039">
    <property type="protein sequence ID" value="GBH32555.1"/>
    <property type="molecule type" value="Genomic_DNA"/>
</dbReference>
<name>A0A401J7F7_SPHXE</name>
<evidence type="ECO:0000313" key="3">
    <source>
        <dbReference type="Proteomes" id="UP000290975"/>
    </source>
</evidence>
<proteinExistence type="predicted"/>
<dbReference type="Proteomes" id="UP000290975">
    <property type="component" value="Unassembled WGS sequence"/>
</dbReference>
<reference evidence="2 3" key="1">
    <citation type="submission" date="2014-12" db="EMBL/GenBank/DDBJ databases">
        <title>Whole genome sequencing of Sphingobium xenophagum OW59.</title>
        <authorList>
            <person name="Ohta Y."/>
            <person name="Nishi S."/>
            <person name="Hatada Y."/>
        </authorList>
    </citation>
    <scope>NUCLEOTIDE SEQUENCE [LARGE SCALE GENOMIC DNA]</scope>
    <source>
        <strain evidence="2 3">OW59</strain>
    </source>
</reference>